<keyword evidence="4 6" id="KW-0689">Ribosomal protein</keyword>
<dbReference type="GO" id="GO:0005840">
    <property type="term" value="C:ribosome"/>
    <property type="evidence" value="ECO:0007669"/>
    <property type="project" value="UniProtKB-KW"/>
</dbReference>
<comment type="function">
    <text evidence="6">One of the early assembly proteins it binds 23S rRNA. One of the proteins that surrounds the polypeptide exit tunnel on the outside of the ribosome. Forms the main docking site for trigger factor binding to the ribosome.</text>
</comment>
<proteinExistence type="inferred from homology"/>
<comment type="caution">
    <text evidence="7">The sequence shown here is derived from an EMBL/GenBank/DDBJ whole genome shotgun (WGS) entry which is preliminary data.</text>
</comment>
<dbReference type="GO" id="GO:0003735">
    <property type="term" value="F:structural constituent of ribosome"/>
    <property type="evidence" value="ECO:0007669"/>
    <property type="project" value="InterPro"/>
</dbReference>
<dbReference type="Gene3D" id="3.30.70.330">
    <property type="match status" value="1"/>
</dbReference>
<dbReference type="Pfam" id="PF00276">
    <property type="entry name" value="Ribosomal_L23"/>
    <property type="match status" value="1"/>
</dbReference>
<evidence type="ECO:0000256" key="3">
    <source>
        <dbReference type="ARBA" id="ARBA00022884"/>
    </source>
</evidence>
<dbReference type="NCBIfam" id="NF004363">
    <property type="entry name" value="PRK05738.2-4"/>
    <property type="match status" value="1"/>
</dbReference>
<keyword evidence="2 6" id="KW-0699">rRNA-binding</keyword>
<protein>
    <recommendedName>
        <fullName evidence="6">Large ribosomal subunit protein uL23</fullName>
    </recommendedName>
</protein>
<dbReference type="FunFam" id="3.30.70.330:FF:000001">
    <property type="entry name" value="50S ribosomal protein L23"/>
    <property type="match status" value="1"/>
</dbReference>
<dbReference type="RefSeq" id="WP_116301483.1">
    <property type="nucleotide sequence ID" value="NZ_NFZV01000005.1"/>
</dbReference>
<dbReference type="InterPro" id="IPR012677">
    <property type="entry name" value="Nucleotide-bd_a/b_plait_sf"/>
</dbReference>
<sequence length="97" mass="10668">MNQERVFNVLLGPHVSEKSTVIADSANQVVFKVAKDATKDEVKAAVEQLFEVKVDGVRVVNVKGKKKGFGRIRGRRSDWKKAYVALAEGQEIDIVGA</sequence>
<dbReference type="AlphaFoldDB" id="A0A3E0X040"/>
<accession>A0A3E0X040</accession>
<dbReference type="NCBIfam" id="NF004358">
    <property type="entry name" value="PRK05738.1-1"/>
    <property type="match status" value="1"/>
</dbReference>
<evidence type="ECO:0000313" key="7">
    <source>
        <dbReference type="EMBL" id="RFA37781.1"/>
    </source>
</evidence>
<dbReference type="GO" id="GO:0006412">
    <property type="term" value="P:translation"/>
    <property type="evidence" value="ECO:0007669"/>
    <property type="project" value="UniProtKB-UniRule"/>
</dbReference>
<comment type="similarity">
    <text evidence="1 6">Belongs to the universal ribosomal protein uL23 family.</text>
</comment>
<reference evidence="8" key="1">
    <citation type="submission" date="2017-05" db="EMBL/GenBank/DDBJ databases">
        <authorList>
            <person name="Sharma S."/>
            <person name="Sidhu C."/>
            <person name="Pinnaka A.K."/>
        </authorList>
    </citation>
    <scope>NUCLEOTIDE SEQUENCE [LARGE SCALE GENOMIC DNA]</scope>
    <source>
        <strain evidence="8">AK93</strain>
    </source>
</reference>
<keyword evidence="3 6" id="KW-0694">RNA-binding</keyword>
<dbReference type="Proteomes" id="UP000256763">
    <property type="component" value="Unassembled WGS sequence"/>
</dbReference>
<dbReference type="GO" id="GO:0019843">
    <property type="term" value="F:rRNA binding"/>
    <property type="evidence" value="ECO:0007669"/>
    <property type="project" value="UniProtKB-UniRule"/>
</dbReference>
<dbReference type="NCBIfam" id="NF004359">
    <property type="entry name" value="PRK05738.1-3"/>
    <property type="match status" value="1"/>
</dbReference>
<evidence type="ECO:0000256" key="4">
    <source>
        <dbReference type="ARBA" id="ARBA00022980"/>
    </source>
</evidence>
<dbReference type="SUPFAM" id="SSF54189">
    <property type="entry name" value="Ribosomal proteins S24e, L23 and L15e"/>
    <property type="match status" value="1"/>
</dbReference>
<evidence type="ECO:0000313" key="8">
    <source>
        <dbReference type="Proteomes" id="UP000256763"/>
    </source>
</evidence>
<dbReference type="EMBL" id="NFZW01000006">
    <property type="protein sequence ID" value="RFA37781.1"/>
    <property type="molecule type" value="Genomic_DNA"/>
</dbReference>
<dbReference type="HAMAP" id="MF_01369_B">
    <property type="entry name" value="Ribosomal_uL23_B"/>
    <property type="match status" value="1"/>
</dbReference>
<dbReference type="GO" id="GO:1990904">
    <property type="term" value="C:ribonucleoprotein complex"/>
    <property type="evidence" value="ECO:0007669"/>
    <property type="project" value="UniProtKB-KW"/>
</dbReference>
<keyword evidence="8" id="KW-1185">Reference proteome</keyword>
<keyword evidence="5 6" id="KW-0687">Ribonucleoprotein</keyword>
<evidence type="ECO:0000256" key="6">
    <source>
        <dbReference type="HAMAP-Rule" id="MF_01369"/>
    </source>
</evidence>
<organism evidence="7 8">
    <name type="scientific">Alkalilimnicola ehrlichii</name>
    <dbReference type="NCBI Taxonomy" id="351052"/>
    <lineage>
        <taxon>Bacteria</taxon>
        <taxon>Pseudomonadati</taxon>
        <taxon>Pseudomonadota</taxon>
        <taxon>Gammaproteobacteria</taxon>
        <taxon>Chromatiales</taxon>
        <taxon>Ectothiorhodospiraceae</taxon>
        <taxon>Alkalilimnicola</taxon>
    </lineage>
</organism>
<dbReference type="PANTHER" id="PTHR11620">
    <property type="entry name" value="60S RIBOSOMAL PROTEIN L23A"/>
    <property type="match status" value="1"/>
</dbReference>
<name>A0A3E0X040_9GAMM</name>
<comment type="subunit">
    <text evidence="6">Part of the 50S ribosomal subunit. Contacts protein L29, and trigger factor when it is bound to the ribosome.</text>
</comment>
<dbReference type="InterPro" id="IPR012678">
    <property type="entry name" value="Ribosomal_uL23/eL15/eS24_sf"/>
</dbReference>
<dbReference type="OrthoDB" id="9793353at2"/>
<evidence type="ECO:0000256" key="5">
    <source>
        <dbReference type="ARBA" id="ARBA00023274"/>
    </source>
</evidence>
<evidence type="ECO:0000256" key="1">
    <source>
        <dbReference type="ARBA" id="ARBA00006700"/>
    </source>
</evidence>
<gene>
    <name evidence="6" type="primary">rplW</name>
    <name evidence="7" type="ORF">CAL65_07470</name>
</gene>
<dbReference type="InterPro" id="IPR013025">
    <property type="entry name" value="Ribosomal_uL23-like"/>
</dbReference>
<evidence type="ECO:0000256" key="2">
    <source>
        <dbReference type="ARBA" id="ARBA00022730"/>
    </source>
</evidence>